<evidence type="ECO:0000313" key="2">
    <source>
        <dbReference type="Proteomes" id="UP000248423"/>
    </source>
</evidence>
<evidence type="ECO:0008006" key="3">
    <source>
        <dbReference type="Google" id="ProtNLM"/>
    </source>
</evidence>
<dbReference type="Proteomes" id="UP000248423">
    <property type="component" value="Unassembled WGS sequence"/>
</dbReference>
<evidence type="ECO:0000313" key="1">
    <source>
        <dbReference type="EMBL" id="PYI00337.1"/>
    </source>
</evidence>
<dbReference type="VEuPathDB" id="FungiDB:BO78DRAFT_402119"/>
<name>A0A319DRN5_ASPSB</name>
<keyword evidence="2" id="KW-1185">Reference proteome</keyword>
<dbReference type="EMBL" id="KZ826457">
    <property type="protein sequence ID" value="PYI00337.1"/>
    <property type="molecule type" value="Genomic_DNA"/>
</dbReference>
<gene>
    <name evidence="1" type="ORF">BO78DRAFT_402119</name>
</gene>
<sequence length="271" mass="30896">MNPSSSAIVTAFNEKLPTDVAYAFREPYRVIRSTASSTIDSDPVAVYFEEEVETYNKLFERHFPRIGAGSPLNARMPVPEQTHLLEAEADVLRLATLQLIHPVNIALQQICPGDTRIICRTETSTSSTSRLDVEWSLYDTQGVPLSRLAILEIKNTHVIHKGDFQRAAVNEQNFQAKMARAMGEDGMTLLQHNAVWLSKQAHKYSEYCPYVAIFDYNAMFIFSFLRQSTKPVRGFYFDEYGRTSGMTFRRLLFAFVARSLKGYEARMSQRP</sequence>
<accession>A0A319DRN5</accession>
<reference evidence="1 2" key="1">
    <citation type="submission" date="2018-02" db="EMBL/GenBank/DDBJ databases">
        <title>The genomes of Aspergillus section Nigri reveals drivers in fungal speciation.</title>
        <authorList>
            <consortium name="DOE Joint Genome Institute"/>
            <person name="Vesth T.C."/>
            <person name="Nybo J."/>
            <person name="Theobald S."/>
            <person name="Brandl J."/>
            <person name="Frisvad J.C."/>
            <person name="Nielsen K.F."/>
            <person name="Lyhne E.K."/>
            <person name="Kogle M.E."/>
            <person name="Kuo A."/>
            <person name="Riley R."/>
            <person name="Clum A."/>
            <person name="Nolan M."/>
            <person name="Lipzen A."/>
            <person name="Salamov A."/>
            <person name="Henrissat B."/>
            <person name="Wiebenga A."/>
            <person name="De vries R.P."/>
            <person name="Grigoriev I.V."/>
            <person name="Mortensen U.H."/>
            <person name="Andersen M.R."/>
            <person name="Baker S.E."/>
        </authorList>
    </citation>
    <scope>NUCLEOTIDE SEQUENCE [LARGE SCALE GENOMIC DNA]</scope>
    <source>
        <strain evidence="1 2">CBS 121057</strain>
    </source>
</reference>
<dbReference type="AlphaFoldDB" id="A0A319DRN5"/>
<dbReference type="OrthoDB" id="2896980at2759"/>
<proteinExistence type="predicted"/>
<dbReference type="STRING" id="1448318.A0A319DRN5"/>
<protein>
    <recommendedName>
        <fullName evidence="3">Fungal-type protein kinase domain-containing protein</fullName>
    </recommendedName>
</protein>
<organism evidence="1 2">
    <name type="scientific">Aspergillus sclerotiicarbonarius (strain CBS 121057 / IBT 28362)</name>
    <dbReference type="NCBI Taxonomy" id="1448318"/>
    <lineage>
        <taxon>Eukaryota</taxon>
        <taxon>Fungi</taxon>
        <taxon>Dikarya</taxon>
        <taxon>Ascomycota</taxon>
        <taxon>Pezizomycotina</taxon>
        <taxon>Eurotiomycetes</taxon>
        <taxon>Eurotiomycetidae</taxon>
        <taxon>Eurotiales</taxon>
        <taxon>Aspergillaceae</taxon>
        <taxon>Aspergillus</taxon>
        <taxon>Aspergillus subgen. Circumdati</taxon>
    </lineage>
</organism>